<organism evidence="7 8">
    <name type="scientific">Conidiobolus coronatus (strain ATCC 28846 / CBS 209.66 / NRRL 28638)</name>
    <name type="common">Delacroixia coronata</name>
    <dbReference type="NCBI Taxonomy" id="796925"/>
    <lineage>
        <taxon>Eukaryota</taxon>
        <taxon>Fungi</taxon>
        <taxon>Fungi incertae sedis</taxon>
        <taxon>Zoopagomycota</taxon>
        <taxon>Entomophthoromycotina</taxon>
        <taxon>Entomophthoromycetes</taxon>
        <taxon>Entomophthorales</taxon>
        <taxon>Ancylistaceae</taxon>
        <taxon>Conidiobolus</taxon>
    </lineage>
</organism>
<name>A0A137PIS3_CONC2</name>
<proteinExistence type="inferred from homology"/>
<reference evidence="7 8" key="1">
    <citation type="journal article" date="2015" name="Genome Biol. Evol.">
        <title>Phylogenomic analyses indicate that early fungi evolved digesting cell walls of algal ancestors of land plants.</title>
        <authorList>
            <person name="Chang Y."/>
            <person name="Wang S."/>
            <person name="Sekimoto S."/>
            <person name="Aerts A.L."/>
            <person name="Choi C."/>
            <person name="Clum A."/>
            <person name="LaButti K.M."/>
            <person name="Lindquist E.A."/>
            <person name="Yee Ngan C."/>
            <person name="Ohm R.A."/>
            <person name="Salamov A.A."/>
            <person name="Grigoriev I.V."/>
            <person name="Spatafora J.W."/>
            <person name="Berbee M.L."/>
        </authorList>
    </citation>
    <scope>NUCLEOTIDE SEQUENCE [LARGE SCALE GENOMIC DNA]</scope>
    <source>
        <strain evidence="7 8">NRRL 28638</strain>
    </source>
</reference>
<dbReference type="InterPro" id="IPR036388">
    <property type="entry name" value="WH-like_DNA-bd_sf"/>
</dbReference>
<sequence>ILTYEILPSHIYWNSDQTSFTIRFETELVHKYLPQLFQFFSISSVVKLLTNYGFKKTKKQKQSIQTYNFQHPQFLPLQPTLTDNIILENPNLDPYGEFIDSFLIQFNYCKLNEYSLKSEIKILEETNLGLKIELEQMRGNIEQLNSVLYFLETGQYDKINLQEFNMLTVTDCYQSPEAIDPQANLIIPPPFQSSTVPVTSNSISVPTSMDFGLIDALTMSETTPYGL</sequence>
<dbReference type="Gene3D" id="1.10.10.10">
    <property type="entry name" value="Winged helix-like DNA-binding domain superfamily/Winged helix DNA-binding domain"/>
    <property type="match status" value="1"/>
</dbReference>
<dbReference type="SMART" id="SM00415">
    <property type="entry name" value="HSF"/>
    <property type="match status" value="1"/>
</dbReference>
<feature type="domain" description="HSF-type DNA-binding" evidence="6">
    <location>
        <begin position="1"/>
        <end position="88"/>
    </location>
</feature>
<dbReference type="AlphaFoldDB" id="A0A137PIS3"/>
<protein>
    <recommendedName>
        <fullName evidence="6">HSF-type DNA-binding domain-containing protein</fullName>
    </recommendedName>
</protein>
<dbReference type="SUPFAM" id="SSF46785">
    <property type="entry name" value="Winged helix' DNA-binding domain"/>
    <property type="match status" value="1"/>
</dbReference>
<dbReference type="InterPro" id="IPR036390">
    <property type="entry name" value="WH_DNA-bd_sf"/>
</dbReference>
<dbReference type="Pfam" id="PF00447">
    <property type="entry name" value="HSF_DNA-bind"/>
    <property type="match status" value="1"/>
</dbReference>
<evidence type="ECO:0000313" key="8">
    <source>
        <dbReference type="Proteomes" id="UP000070444"/>
    </source>
</evidence>
<keyword evidence="2" id="KW-0238">DNA-binding</keyword>
<evidence type="ECO:0000259" key="6">
    <source>
        <dbReference type="SMART" id="SM00415"/>
    </source>
</evidence>
<evidence type="ECO:0000256" key="1">
    <source>
        <dbReference type="ARBA" id="ARBA00004123"/>
    </source>
</evidence>
<comment type="similarity">
    <text evidence="4">Belongs to the HSF family.</text>
</comment>
<evidence type="ECO:0000256" key="4">
    <source>
        <dbReference type="RuleBase" id="RU004020"/>
    </source>
</evidence>
<evidence type="ECO:0000256" key="5">
    <source>
        <dbReference type="SAM" id="Coils"/>
    </source>
</evidence>
<evidence type="ECO:0000256" key="2">
    <source>
        <dbReference type="ARBA" id="ARBA00023125"/>
    </source>
</evidence>
<evidence type="ECO:0000256" key="3">
    <source>
        <dbReference type="ARBA" id="ARBA00023242"/>
    </source>
</evidence>
<dbReference type="InterPro" id="IPR000232">
    <property type="entry name" value="HSF_DNA-bd"/>
</dbReference>
<feature type="coiled-coil region" evidence="5">
    <location>
        <begin position="120"/>
        <end position="147"/>
    </location>
</feature>
<dbReference type="Proteomes" id="UP000070444">
    <property type="component" value="Unassembled WGS sequence"/>
</dbReference>
<comment type="subcellular location">
    <subcellularLocation>
        <location evidence="1">Nucleus</location>
    </subcellularLocation>
</comment>
<dbReference type="EMBL" id="KQ964419">
    <property type="protein sequence ID" value="KXN74904.1"/>
    <property type="molecule type" value="Genomic_DNA"/>
</dbReference>
<accession>A0A137PIS3</accession>
<feature type="non-terminal residue" evidence="7">
    <location>
        <position position="1"/>
    </location>
</feature>
<evidence type="ECO:0000313" key="7">
    <source>
        <dbReference type="EMBL" id="KXN74904.1"/>
    </source>
</evidence>
<gene>
    <name evidence="7" type="ORF">CONCODRAFT_1976</name>
</gene>
<dbReference type="GO" id="GO:0003700">
    <property type="term" value="F:DNA-binding transcription factor activity"/>
    <property type="evidence" value="ECO:0007669"/>
    <property type="project" value="InterPro"/>
</dbReference>
<keyword evidence="8" id="KW-1185">Reference proteome</keyword>
<keyword evidence="5" id="KW-0175">Coiled coil</keyword>
<dbReference type="GO" id="GO:0043565">
    <property type="term" value="F:sequence-specific DNA binding"/>
    <property type="evidence" value="ECO:0007669"/>
    <property type="project" value="InterPro"/>
</dbReference>
<keyword evidence="3" id="KW-0539">Nucleus</keyword>
<dbReference type="GO" id="GO:0005634">
    <property type="term" value="C:nucleus"/>
    <property type="evidence" value="ECO:0007669"/>
    <property type="project" value="UniProtKB-SubCell"/>
</dbReference>